<dbReference type="InterPro" id="IPR010836">
    <property type="entry name" value="SapC"/>
</dbReference>
<evidence type="ECO:0000313" key="2">
    <source>
        <dbReference type="Proteomes" id="UP000307999"/>
    </source>
</evidence>
<dbReference type="Pfam" id="PF07277">
    <property type="entry name" value="SapC"/>
    <property type="match status" value="1"/>
</dbReference>
<proteinExistence type="predicted"/>
<dbReference type="OrthoDB" id="8888710at2"/>
<dbReference type="Proteomes" id="UP000307999">
    <property type="component" value="Unassembled WGS sequence"/>
</dbReference>
<keyword evidence="2" id="KW-1185">Reference proteome</keyword>
<sequence length="246" mass="28011">MAKHVIVNNEEHKDIKIITKRSAELGDNIWYAQTFPQEFRAVQAHYPIFFSKNPETGQFLPVALFGFKHQENLFLDDQGWHASYIPAAVMRQPFLIAQQTITENGEEKQQRMLSMDMDNPRVSTEEGEPLFLPYGGNSEFLDKVANMLEALHFGVSDGTQFCQALTDMELLEPFTLDVQLQTGEKHQMIGFYTINEDKLAALSNEQLERLHKDNYLQAIYMALASQSNVRTLLNKKNALEAAAQPA</sequence>
<evidence type="ECO:0000313" key="1">
    <source>
        <dbReference type="EMBL" id="TKB47377.1"/>
    </source>
</evidence>
<name>A0A4U1B9E5_9GAMM</name>
<protein>
    <submittedName>
        <fullName evidence="1">Multidrug transporter</fullName>
    </submittedName>
</protein>
<accession>A0A4U1B9E5</accession>
<dbReference type="RefSeq" id="WP_136734188.1">
    <property type="nucleotide sequence ID" value="NZ_SWDB01000003.1"/>
</dbReference>
<comment type="caution">
    <text evidence="1">The sequence shown here is derived from an EMBL/GenBank/DDBJ whole genome shotgun (WGS) entry which is preliminary data.</text>
</comment>
<reference evidence="1 2" key="1">
    <citation type="submission" date="2019-04" db="EMBL/GenBank/DDBJ databases">
        <title>Thalassotalea guangxiensis sp. nov., isolated from sediment of the coastal wetland.</title>
        <authorList>
            <person name="Zheng S."/>
            <person name="Zhang D."/>
        </authorList>
    </citation>
    <scope>NUCLEOTIDE SEQUENCE [LARGE SCALE GENOMIC DNA]</scope>
    <source>
        <strain evidence="1 2">ZS-4</strain>
    </source>
</reference>
<dbReference type="AlphaFoldDB" id="A0A4U1B9E5"/>
<dbReference type="EMBL" id="SWDB01000003">
    <property type="protein sequence ID" value="TKB47377.1"/>
    <property type="molecule type" value="Genomic_DNA"/>
</dbReference>
<gene>
    <name evidence="1" type="ORF">E8M12_00890</name>
</gene>
<organism evidence="1 2">
    <name type="scientific">Thalassotalea mangrovi</name>
    <dbReference type="NCBI Taxonomy" id="2572245"/>
    <lineage>
        <taxon>Bacteria</taxon>
        <taxon>Pseudomonadati</taxon>
        <taxon>Pseudomonadota</taxon>
        <taxon>Gammaproteobacteria</taxon>
        <taxon>Alteromonadales</taxon>
        <taxon>Colwelliaceae</taxon>
        <taxon>Thalassotalea</taxon>
    </lineage>
</organism>